<dbReference type="RefSeq" id="XP_075084248.1">
    <property type="nucleotide sequence ID" value="XM_075228147.1"/>
</dbReference>
<organism evidence="1 2">
    <name type="scientific">Nicotiana tabacum</name>
    <name type="common">Common tobacco</name>
    <dbReference type="NCBI Taxonomy" id="4097"/>
    <lineage>
        <taxon>Eukaryota</taxon>
        <taxon>Viridiplantae</taxon>
        <taxon>Streptophyta</taxon>
        <taxon>Embryophyta</taxon>
        <taxon>Tracheophyta</taxon>
        <taxon>Spermatophyta</taxon>
        <taxon>Magnoliopsida</taxon>
        <taxon>eudicotyledons</taxon>
        <taxon>Gunneridae</taxon>
        <taxon>Pentapetalae</taxon>
        <taxon>asterids</taxon>
        <taxon>lamiids</taxon>
        <taxon>Solanales</taxon>
        <taxon>Solanaceae</taxon>
        <taxon>Nicotianoideae</taxon>
        <taxon>Nicotianeae</taxon>
        <taxon>Nicotiana</taxon>
    </lineage>
</organism>
<keyword evidence="1" id="KW-1185">Reference proteome</keyword>
<reference evidence="1" key="1">
    <citation type="journal article" date="2014" name="Nat. Commun.">
        <title>The tobacco genome sequence and its comparison with those of tomato and potato.</title>
        <authorList>
            <person name="Sierro N."/>
            <person name="Battey J.N."/>
            <person name="Ouadi S."/>
            <person name="Bakaher N."/>
            <person name="Bovet L."/>
            <person name="Willig A."/>
            <person name="Goepfert S."/>
            <person name="Peitsch M.C."/>
            <person name="Ivanov N.V."/>
        </authorList>
    </citation>
    <scope>NUCLEOTIDE SEQUENCE [LARGE SCALE GENOMIC DNA]</scope>
</reference>
<accession>A0AC58SGZ1</accession>
<evidence type="ECO:0000313" key="2">
    <source>
        <dbReference type="RefSeq" id="XP_075084248.1"/>
    </source>
</evidence>
<sequence length="560" mass="62855">MDGGIGSSHHQQQDHVLVEGDYMYRELWKACADPMMDLPKLGERVYYFPMTHMELLKESADQIVPSFDLPTNILCRVINIQLRVEPDTDEVYAHITLLPEENQSDQTTPDAWSPQPFNLQFQSFCKVLTASDTNSNWGLTVRREDAIKCFPPLDITKQKPIQELIVKDLNGSEWRFCHVFRGQPRRHLLTKGWSKFVASKKLVAGDSVIFLRGGNGELCVGVRRQAHRRHNIGSSPVSSQTVQGVLAVVSHAFATGSLFSVYYQPRKSRFILSLNKYLEPNRAKPSNQNSAQIASNGLCTNQASVDDLDCDVFSDIFLAAHPLFLENTPEPNGNCVGVASTVQNFEGWPESQRESFTTYPQQPIPEPSASTSTLQPTDTLQVMCTYSTPRQLPTEGPGCGNEQVSWAGYQVAQRYVPILSRVIMRYPSTISGFKAITGALQSVYLEMLAKLVDLLEKSRIGSMDNRNQFQVIKQYLVDLKFIGIDISWIETRLAQIDGVLKMEKLIQHQHTLAHRIDETQFTLGLLNQELGSVRKELEELTPKVGPTPPSKDCSILEGLL</sequence>
<reference evidence="2" key="2">
    <citation type="submission" date="2025-08" db="UniProtKB">
        <authorList>
            <consortium name="RefSeq"/>
        </authorList>
    </citation>
    <scope>IDENTIFICATION</scope>
    <source>
        <tissue evidence="2">Leaf</tissue>
    </source>
</reference>
<evidence type="ECO:0000313" key="1">
    <source>
        <dbReference type="Proteomes" id="UP000790787"/>
    </source>
</evidence>
<proteinExistence type="predicted"/>
<gene>
    <name evidence="2" type="primary">LOC107822302</name>
</gene>
<dbReference type="Proteomes" id="UP000790787">
    <property type="component" value="Chromosome 13"/>
</dbReference>
<protein>
    <submittedName>
        <fullName evidence="2">Uncharacterized protein LOC107822302</fullName>
    </submittedName>
</protein>
<name>A0AC58SGZ1_TOBAC</name>